<protein>
    <submittedName>
        <fullName evidence="1">Uncharacterized protein</fullName>
    </submittedName>
</protein>
<reference evidence="1" key="1">
    <citation type="submission" date="2023-03" db="EMBL/GenBank/DDBJ databases">
        <title>Massive genome expansion in bonnet fungi (Mycena s.s.) driven by repeated elements and novel gene families across ecological guilds.</title>
        <authorList>
            <consortium name="Lawrence Berkeley National Laboratory"/>
            <person name="Harder C.B."/>
            <person name="Miyauchi S."/>
            <person name="Viragh M."/>
            <person name="Kuo A."/>
            <person name="Thoen E."/>
            <person name="Andreopoulos B."/>
            <person name="Lu D."/>
            <person name="Skrede I."/>
            <person name="Drula E."/>
            <person name="Henrissat B."/>
            <person name="Morin E."/>
            <person name="Kohler A."/>
            <person name="Barry K."/>
            <person name="LaButti K."/>
            <person name="Morin E."/>
            <person name="Salamov A."/>
            <person name="Lipzen A."/>
            <person name="Mereny Z."/>
            <person name="Hegedus B."/>
            <person name="Baldrian P."/>
            <person name="Stursova M."/>
            <person name="Weitz H."/>
            <person name="Taylor A."/>
            <person name="Grigoriev I.V."/>
            <person name="Nagy L.G."/>
            <person name="Martin F."/>
            <person name="Kauserud H."/>
        </authorList>
    </citation>
    <scope>NUCLEOTIDE SEQUENCE</scope>
    <source>
        <strain evidence="1">9144</strain>
    </source>
</reference>
<sequence>SRWQKVDEVLTNYGFDSLGDFLETVFYVHKGDDDDPRTPKHVAVFTSFLQGSSFVKMAHILQLIYTHPQSRPKIKYPDQVDAAFSSDKPLEEIRFARPCLNAWAVRTVGNELYHRIGRLVAKDKNPTSQTHIRATTNGRKEGVRTITWEDTNFTMHGLADRFREADALIWYITECLCAPRLKGKIVTRAHRPHPAIQVAAISSFMISQNSYASGDLALPLSIWHYSCGSHVDVHRVYCRLASITSLSTARKALASMSAADNNTLQ</sequence>
<comment type="caution">
    <text evidence="1">The sequence shown here is derived from an EMBL/GenBank/DDBJ whole genome shotgun (WGS) entry which is preliminary data.</text>
</comment>
<dbReference type="EMBL" id="JARJCW010000020">
    <property type="protein sequence ID" value="KAJ7213989.1"/>
    <property type="molecule type" value="Genomic_DNA"/>
</dbReference>
<keyword evidence="2" id="KW-1185">Reference proteome</keyword>
<accession>A0AAD6VM39</accession>
<dbReference type="AlphaFoldDB" id="A0AAD6VM39"/>
<organism evidence="1 2">
    <name type="scientific">Mycena pura</name>
    <dbReference type="NCBI Taxonomy" id="153505"/>
    <lineage>
        <taxon>Eukaryota</taxon>
        <taxon>Fungi</taxon>
        <taxon>Dikarya</taxon>
        <taxon>Basidiomycota</taxon>
        <taxon>Agaricomycotina</taxon>
        <taxon>Agaricomycetes</taxon>
        <taxon>Agaricomycetidae</taxon>
        <taxon>Agaricales</taxon>
        <taxon>Marasmiineae</taxon>
        <taxon>Mycenaceae</taxon>
        <taxon>Mycena</taxon>
    </lineage>
</organism>
<dbReference type="Proteomes" id="UP001219525">
    <property type="component" value="Unassembled WGS sequence"/>
</dbReference>
<gene>
    <name evidence="1" type="ORF">GGX14DRAFT_322691</name>
</gene>
<evidence type="ECO:0000313" key="2">
    <source>
        <dbReference type="Proteomes" id="UP001219525"/>
    </source>
</evidence>
<name>A0AAD6VM39_9AGAR</name>
<feature type="non-terminal residue" evidence="1">
    <location>
        <position position="1"/>
    </location>
</feature>
<feature type="non-terminal residue" evidence="1">
    <location>
        <position position="265"/>
    </location>
</feature>
<proteinExistence type="predicted"/>
<evidence type="ECO:0000313" key="1">
    <source>
        <dbReference type="EMBL" id="KAJ7213989.1"/>
    </source>
</evidence>